<dbReference type="PROSITE" id="PS51194">
    <property type="entry name" value="HELICASE_CTER"/>
    <property type="match status" value="1"/>
</dbReference>
<dbReference type="SUPFAM" id="SSF52540">
    <property type="entry name" value="P-loop containing nucleoside triphosphate hydrolases"/>
    <property type="match status" value="1"/>
</dbReference>
<keyword evidence="6" id="KW-0175">Coiled coil</keyword>
<evidence type="ECO:0000259" key="9">
    <source>
        <dbReference type="PROSITE" id="PS51194"/>
    </source>
</evidence>
<dbReference type="GO" id="GO:0005524">
    <property type="term" value="F:ATP binding"/>
    <property type="evidence" value="ECO:0007669"/>
    <property type="project" value="UniProtKB-KW"/>
</dbReference>
<keyword evidence="3 11" id="KW-0347">Helicase</keyword>
<dbReference type="InterPro" id="IPR014001">
    <property type="entry name" value="Helicase_ATP-bd"/>
</dbReference>
<evidence type="ECO:0000256" key="1">
    <source>
        <dbReference type="ARBA" id="ARBA00022741"/>
    </source>
</evidence>
<gene>
    <name evidence="11" type="primary">DDX27</name>
    <name evidence="11" type="ORF">FOL46_005606</name>
</gene>
<dbReference type="InterPro" id="IPR027417">
    <property type="entry name" value="P-loop_NTPase"/>
</dbReference>
<feature type="domain" description="Helicase C-terminal" evidence="9">
    <location>
        <begin position="375"/>
        <end position="540"/>
    </location>
</feature>
<evidence type="ECO:0000256" key="7">
    <source>
        <dbReference type="SAM" id="MobiDB-lite"/>
    </source>
</evidence>
<evidence type="ECO:0000259" key="8">
    <source>
        <dbReference type="PROSITE" id="PS51192"/>
    </source>
</evidence>
<dbReference type="EMBL" id="JABANN010000341">
    <property type="protein sequence ID" value="KAF4661771.1"/>
    <property type="molecule type" value="Genomic_DNA"/>
</dbReference>
<dbReference type="GO" id="GO:0003724">
    <property type="term" value="F:RNA helicase activity"/>
    <property type="evidence" value="ECO:0007669"/>
    <property type="project" value="InterPro"/>
</dbReference>
<dbReference type="PANTHER" id="PTHR47959:SF1">
    <property type="entry name" value="ATP-DEPENDENT RNA HELICASE DBPA"/>
    <property type="match status" value="1"/>
</dbReference>
<keyword evidence="1" id="KW-0547">Nucleotide-binding</keyword>
<keyword evidence="4" id="KW-0067">ATP-binding</keyword>
<dbReference type="InterPro" id="IPR014014">
    <property type="entry name" value="RNA_helicase_DEAD_Q_motif"/>
</dbReference>
<protein>
    <submittedName>
        <fullName evidence="11">Putative ATP-dependent RNA helicase ddx27</fullName>
    </submittedName>
</protein>
<feature type="compositionally biased region" description="Basic and acidic residues" evidence="7">
    <location>
        <begin position="623"/>
        <end position="653"/>
    </location>
</feature>
<dbReference type="PANTHER" id="PTHR47959">
    <property type="entry name" value="ATP-DEPENDENT RNA HELICASE RHLE-RELATED"/>
    <property type="match status" value="1"/>
</dbReference>
<dbReference type="Proteomes" id="UP000572268">
    <property type="component" value="Unassembled WGS sequence"/>
</dbReference>
<dbReference type="InterPro" id="IPR001650">
    <property type="entry name" value="Helicase_C-like"/>
</dbReference>
<evidence type="ECO:0000259" key="10">
    <source>
        <dbReference type="PROSITE" id="PS51195"/>
    </source>
</evidence>
<feature type="domain" description="Helicase ATP-binding" evidence="8">
    <location>
        <begin position="174"/>
        <end position="364"/>
    </location>
</feature>
<feature type="domain" description="DEAD-box RNA helicase Q" evidence="10">
    <location>
        <begin position="143"/>
        <end position="171"/>
    </location>
</feature>
<dbReference type="PROSITE" id="PS51192">
    <property type="entry name" value="HELICASE_ATP_BIND_1"/>
    <property type="match status" value="1"/>
</dbReference>
<dbReference type="InterPro" id="IPR050079">
    <property type="entry name" value="DEAD_box_RNA_helicase"/>
</dbReference>
<evidence type="ECO:0000256" key="5">
    <source>
        <dbReference type="PROSITE-ProRule" id="PRU00552"/>
    </source>
</evidence>
<evidence type="ECO:0000256" key="2">
    <source>
        <dbReference type="ARBA" id="ARBA00022801"/>
    </source>
</evidence>
<sequence>MDEFREYSDSEIEDDDVVESKEEALNAESDNDDDDGDIEMNTDDLETIELKRAVEEESEDDEDDEGAAPVAQEKTVWDELEEANPMPASQEEIVTSLQEKIDRVTEESTEESSPEEETPAGDEKSDEADSQEKEKSKHLQTHVAWASLQLSRPVLRGLNALGFAEPTPVQRDVIPVALRSQDILATAETGSGKTGGFLLPIIERLCQASHVRSRRKDPHTGRITGGRAATKALVLLPTRELAVQCYKMLRDFTKFAPLTSCLVVGGFDSQKQAAEMRAQPDVVLATPGRVLDLLLNSPNVHLEMCEIVVLDECDRLLEMGFRDECLTIIQKHCNRSRQTMMFSATMNQEVLKLAKVVLSKPVTIETTKANRVSPTLTQEFIRVTSEQQREATLLAACTKHFTKRCLIFCAQKKTAHRMAVLLGLVGKVKFAELHGNLSQQQRVKALADFESGKATHLICTDLAARGLDLPHVETVINFELPPDVTKYVHRVGRTARAGASGTSVTMYTPGEYKEVKHIAKKCTADVKKKKSSDTNHAKVLERTVDSEDVKTMAVKITESEDKVKQIMQEESVERELRLADVMAKKVDNMKTHRKEIDRRPRQQWIRKGAGAEAIESSSKVPKTRSEKRAAKKLEAQQAKKDQERAERRHEEGMQRSLAKRMRKKDRGGRMRAGFEGDEDRTDMVPSRKKKANKKGSRSGPAPAAQPKAGGVDKSIKKQKGSKGPKGKRMSSSIFDSYEGECRRLLAEAREAGDSVTLERAQRTLARLAHQASSAPREERPRRMAVVAELKTEMQQLEGEGRRKGGEGEAKSTRQLVELGEASSSVLNQAILNTVDAERTALEITSELAKQRDTMSRARANADRLADGLVEARGSVERMEASRQCRVMWIVGTDFEGAVLYIIMDHAWAYTLPTTPAKSEKAVSPGISVAPKVLTSSELKARVSRRRLHASLVTIVDRWERTCSGGCLKQVRRIAEFKRQSSAITEMAKRKTFSSCASYRIRAEALRNTKALAEAAKDDLEKALHDLALTLEDLHRLCVEYDGEPCSALHFATGLEDAYREELSLREDLVEAMARLEYPENFNGLQRVLVVFTELTSAGYSLAQACCAVADFHSCMVVGKDDGSDLSDRVKARLRALAGD</sequence>
<feature type="short sequence motif" description="Q motif" evidence="5">
    <location>
        <begin position="143"/>
        <end position="171"/>
    </location>
</feature>
<dbReference type="GO" id="GO:0003676">
    <property type="term" value="F:nucleic acid binding"/>
    <property type="evidence" value="ECO:0007669"/>
    <property type="project" value="InterPro"/>
</dbReference>
<feature type="compositionally biased region" description="Acidic residues" evidence="7">
    <location>
        <begin position="56"/>
        <end position="66"/>
    </location>
</feature>
<dbReference type="Gene3D" id="3.40.50.300">
    <property type="entry name" value="P-loop containing nucleotide triphosphate hydrolases"/>
    <property type="match status" value="2"/>
</dbReference>
<feature type="coiled-coil region" evidence="6">
    <location>
        <begin position="1002"/>
        <end position="1036"/>
    </location>
</feature>
<comment type="caution">
    <text evidence="11">The sequence shown here is derived from an EMBL/GenBank/DDBJ whole genome shotgun (WGS) entry which is preliminary data.</text>
</comment>
<evidence type="ECO:0000256" key="3">
    <source>
        <dbReference type="ARBA" id="ARBA00022806"/>
    </source>
</evidence>
<evidence type="ECO:0000256" key="4">
    <source>
        <dbReference type="ARBA" id="ARBA00022840"/>
    </source>
</evidence>
<feature type="region of interest" description="Disordered" evidence="7">
    <location>
        <begin position="1"/>
        <end position="140"/>
    </location>
</feature>
<dbReference type="Pfam" id="PF00271">
    <property type="entry name" value="Helicase_C"/>
    <property type="match status" value="1"/>
</dbReference>
<feature type="compositionally biased region" description="Low complexity" evidence="7">
    <location>
        <begin position="699"/>
        <end position="709"/>
    </location>
</feature>
<feature type="compositionally biased region" description="Acidic residues" evidence="7">
    <location>
        <begin position="29"/>
        <end position="47"/>
    </location>
</feature>
<reference evidence="11 12" key="1">
    <citation type="submission" date="2020-04" db="EMBL/GenBank/DDBJ databases">
        <title>Perkinsus olseni comparative genomics.</title>
        <authorList>
            <person name="Bogema D.R."/>
        </authorList>
    </citation>
    <scope>NUCLEOTIDE SEQUENCE [LARGE SCALE GENOMIC DNA]</scope>
    <source>
        <strain evidence="11">ATCC PRA-31</strain>
    </source>
</reference>
<dbReference type="SMART" id="SM00490">
    <property type="entry name" value="HELICc"/>
    <property type="match status" value="1"/>
</dbReference>
<keyword evidence="2" id="KW-0378">Hydrolase</keyword>
<evidence type="ECO:0000256" key="6">
    <source>
        <dbReference type="SAM" id="Coils"/>
    </source>
</evidence>
<feature type="compositionally biased region" description="Acidic residues" evidence="7">
    <location>
        <begin position="107"/>
        <end position="129"/>
    </location>
</feature>
<feature type="region of interest" description="Disordered" evidence="7">
    <location>
        <begin position="593"/>
        <end position="733"/>
    </location>
</feature>
<dbReference type="GO" id="GO:0005829">
    <property type="term" value="C:cytosol"/>
    <property type="evidence" value="ECO:0007669"/>
    <property type="project" value="TreeGrafter"/>
</dbReference>
<dbReference type="GO" id="GO:0016787">
    <property type="term" value="F:hydrolase activity"/>
    <property type="evidence" value="ECO:0007669"/>
    <property type="project" value="UniProtKB-KW"/>
</dbReference>
<accession>A0A7J6LSB0</accession>
<dbReference type="SMART" id="SM00487">
    <property type="entry name" value="DEXDc"/>
    <property type="match status" value="1"/>
</dbReference>
<evidence type="ECO:0000313" key="12">
    <source>
        <dbReference type="Proteomes" id="UP000572268"/>
    </source>
</evidence>
<name>A0A7J6LSB0_PEROL</name>
<evidence type="ECO:0000313" key="11">
    <source>
        <dbReference type="EMBL" id="KAF4661771.1"/>
    </source>
</evidence>
<feature type="compositionally biased region" description="Basic residues" evidence="7">
    <location>
        <begin position="686"/>
        <end position="696"/>
    </location>
</feature>
<dbReference type="CDD" id="cd18787">
    <property type="entry name" value="SF2_C_DEAD"/>
    <property type="match status" value="1"/>
</dbReference>
<proteinExistence type="predicted"/>
<organism evidence="11 12">
    <name type="scientific">Perkinsus olseni</name>
    <name type="common">Perkinsus atlanticus</name>
    <dbReference type="NCBI Taxonomy" id="32597"/>
    <lineage>
        <taxon>Eukaryota</taxon>
        <taxon>Sar</taxon>
        <taxon>Alveolata</taxon>
        <taxon>Perkinsozoa</taxon>
        <taxon>Perkinsea</taxon>
        <taxon>Perkinsida</taxon>
        <taxon>Perkinsidae</taxon>
        <taxon>Perkinsus</taxon>
    </lineage>
</organism>
<dbReference type="PROSITE" id="PS51195">
    <property type="entry name" value="Q_MOTIF"/>
    <property type="match status" value="1"/>
</dbReference>
<feature type="compositionally biased region" description="Basic residues" evidence="7">
    <location>
        <begin position="716"/>
        <end position="728"/>
    </location>
</feature>
<dbReference type="InterPro" id="IPR011545">
    <property type="entry name" value="DEAD/DEAH_box_helicase_dom"/>
</dbReference>
<dbReference type="AlphaFoldDB" id="A0A7J6LSB0"/>
<feature type="compositionally biased region" description="Basic residues" evidence="7">
    <location>
        <begin position="657"/>
        <end position="666"/>
    </location>
</feature>
<dbReference type="Pfam" id="PF00270">
    <property type="entry name" value="DEAD"/>
    <property type="match status" value="1"/>
</dbReference>